<dbReference type="GO" id="GO:0031543">
    <property type="term" value="F:peptidyl-proline dioxygenase activity"/>
    <property type="evidence" value="ECO:0007669"/>
    <property type="project" value="TreeGrafter"/>
</dbReference>
<dbReference type="PANTHER" id="PTHR12117">
    <property type="entry name" value="HISTONE ACETYLTRANSFERASE COMPLEX"/>
    <property type="match status" value="1"/>
</dbReference>
<dbReference type="Gene3D" id="2.60.120.620">
    <property type="entry name" value="q2cbj1_9rhob like domain"/>
    <property type="match status" value="1"/>
</dbReference>
<dbReference type="GO" id="GO:0005737">
    <property type="term" value="C:cytoplasm"/>
    <property type="evidence" value="ECO:0007669"/>
    <property type="project" value="TreeGrafter"/>
</dbReference>
<dbReference type="InterPro" id="IPR051842">
    <property type="entry name" value="uS12_prolyl_hydroxylase"/>
</dbReference>
<dbReference type="KEGG" id="ado:A6F68_01329"/>
<dbReference type="PANTHER" id="PTHR12117:SF0">
    <property type="entry name" value="PROLYL 3-HYDROXYLASE OGFOD1"/>
    <property type="match status" value="1"/>
</dbReference>
<dbReference type="InterPro" id="IPR039558">
    <property type="entry name" value="TPA1/OFD1_N"/>
</dbReference>
<dbReference type="Proteomes" id="UP000092932">
    <property type="component" value="Chromosome"/>
</dbReference>
<evidence type="ECO:0000259" key="1">
    <source>
        <dbReference type="Pfam" id="PF13661"/>
    </source>
</evidence>
<feature type="domain" description="Prolyl 3,4-dihydroxylase TPA1/OFD1 N-terminal" evidence="1">
    <location>
        <begin position="146"/>
        <end position="238"/>
    </location>
</feature>
<name>A0A1B2ACH7_9SPHN</name>
<protein>
    <recommendedName>
        <fullName evidence="1">Prolyl 3,4-dihydroxylase TPA1/OFD1 N-terminal domain-containing protein</fullName>
    </recommendedName>
</protein>
<proteinExistence type="predicted"/>
<accession>A0A1B2ACH7</accession>
<dbReference type="Pfam" id="PF13661">
    <property type="entry name" value="2OG-FeII_Oxy_4"/>
    <property type="match status" value="1"/>
</dbReference>
<sequence>MAIVLNPGLDPSALHSAFASERRVQVRDVMAVDDAERIAARLEALPWRMAFNIGSQVHEVPPQGITALTDEQRRNIEAEVYDGARRGFQFHYHYFPIVEPYFGSSPGASTDKGPLADLFEWINSSPVLGLVRDITGHRDIAWADCHAAMYAPGQFLNNHDDHKPHLQRRAAYVLNFTRRWRNDWGGYLQFFEEGGNVTGAFKPGFNMLNMFSVPQEHSVQLVSPYAQANRYSVTGWFRADDPPGEIGKSVVPN</sequence>
<organism evidence="2 3">
    <name type="scientific">Tsuneonella dongtanensis</name>
    <dbReference type="NCBI Taxonomy" id="692370"/>
    <lineage>
        <taxon>Bacteria</taxon>
        <taxon>Pseudomonadati</taxon>
        <taxon>Pseudomonadota</taxon>
        <taxon>Alphaproteobacteria</taxon>
        <taxon>Sphingomonadales</taxon>
        <taxon>Erythrobacteraceae</taxon>
        <taxon>Tsuneonella</taxon>
    </lineage>
</organism>
<dbReference type="STRING" id="692370.A6F68_01329"/>
<reference evidence="2 3" key="1">
    <citation type="submission" date="2016-07" db="EMBL/GenBank/DDBJ databases">
        <title>Complete genome sequence of Altererythrobacter dongtanensis KCTC 22672, a type strain with esterase isolated from tidal flat.</title>
        <authorList>
            <person name="Cheng H."/>
            <person name="Wu Y.-H."/>
            <person name="Zhou P."/>
            <person name="Huo Y.-Y."/>
            <person name="Wang C.-S."/>
            <person name="Xu X.-W."/>
        </authorList>
    </citation>
    <scope>NUCLEOTIDE SEQUENCE [LARGE SCALE GENOMIC DNA]</scope>
    <source>
        <strain evidence="2 3">KCTC 22672</strain>
    </source>
</reference>
<evidence type="ECO:0000313" key="3">
    <source>
        <dbReference type="Proteomes" id="UP000092932"/>
    </source>
</evidence>
<dbReference type="RefSeq" id="WP_067677556.1">
    <property type="nucleotide sequence ID" value="NZ_CP016591.1"/>
</dbReference>
<dbReference type="GO" id="GO:0006449">
    <property type="term" value="P:regulation of translational termination"/>
    <property type="evidence" value="ECO:0007669"/>
    <property type="project" value="TreeGrafter"/>
</dbReference>
<keyword evidence="3" id="KW-1185">Reference proteome</keyword>
<evidence type="ECO:0000313" key="2">
    <source>
        <dbReference type="EMBL" id="ANY19846.1"/>
    </source>
</evidence>
<dbReference type="OrthoDB" id="9783171at2"/>
<gene>
    <name evidence="2" type="ORF">A6F68_01329</name>
</gene>
<dbReference type="AlphaFoldDB" id="A0A1B2ACH7"/>
<dbReference type="EMBL" id="CP016591">
    <property type="protein sequence ID" value="ANY19846.1"/>
    <property type="molecule type" value="Genomic_DNA"/>
</dbReference>